<evidence type="ECO:0000256" key="6">
    <source>
        <dbReference type="ARBA" id="ARBA00022967"/>
    </source>
</evidence>
<protein>
    <submittedName>
        <fullName evidence="12">Daunorubicin resistance protein DrrA family ABC transporter ATP-binding protein</fullName>
    </submittedName>
</protein>
<dbReference type="PANTHER" id="PTHR42711:SF19">
    <property type="entry name" value="DOXORUBICIN RESISTANCE ATP-BINDING PROTEIN DRRA"/>
    <property type="match status" value="1"/>
</dbReference>
<evidence type="ECO:0000256" key="4">
    <source>
        <dbReference type="ARBA" id="ARBA00022741"/>
    </source>
</evidence>
<keyword evidence="6" id="KW-1278">Translocase</keyword>
<name>A0ABP6UN82_9MICO</name>
<evidence type="ECO:0000256" key="1">
    <source>
        <dbReference type="ARBA" id="ARBA00004413"/>
    </source>
</evidence>
<dbReference type="PANTHER" id="PTHR42711">
    <property type="entry name" value="ABC TRANSPORTER ATP-BINDING PROTEIN"/>
    <property type="match status" value="1"/>
</dbReference>
<dbReference type="InterPro" id="IPR003439">
    <property type="entry name" value="ABC_transporter-like_ATP-bd"/>
</dbReference>
<dbReference type="Proteomes" id="UP001499841">
    <property type="component" value="Unassembled WGS sequence"/>
</dbReference>
<keyword evidence="7" id="KW-0472">Membrane</keyword>
<evidence type="ECO:0000256" key="7">
    <source>
        <dbReference type="ARBA" id="ARBA00023136"/>
    </source>
</evidence>
<keyword evidence="5 12" id="KW-0067">ATP-binding</keyword>
<dbReference type="InterPro" id="IPR017871">
    <property type="entry name" value="ABC_transporter-like_CS"/>
</dbReference>
<dbReference type="InterPro" id="IPR050763">
    <property type="entry name" value="ABC_transporter_ATP-binding"/>
</dbReference>
<sequence>MARSLSGPPVQVVALMASGYPAPENSWAARGGARTFDVVSHAIQAVGLAKRYGEVVALDDVSLEVPAGTVLGLLGPNGAGKTTCIRILTTLLRADAGEARVAGADVRREPGLVRERIGVSGQYAAVDEYLTGFENLDMIGQLYHLGRRRSRERARELLAKFRLEDAADRPTKTYSGGMRRRLDLAGALVADPPVLFLDEPTTGLDPRSRLDMWEVIQTLVGGGTTVLLTTQYLEEADQLADDILVIDHGRTIARGSADQLKRQVGGERLEIVMTDVTELARARRLLEPLATGPVTQDERTRLLVLPTAGGTGPLVDALHLLDDARLSVDDIGVRRPTLDDVFLALTGHAAVDGAEADGAAAPLAGQDGRPGEHRRHARETARESR</sequence>
<dbReference type="Gene3D" id="3.40.50.300">
    <property type="entry name" value="P-loop containing nucleotide triphosphate hydrolases"/>
    <property type="match status" value="1"/>
</dbReference>
<accession>A0ABP6UN82</accession>
<dbReference type="InterPro" id="IPR005894">
    <property type="entry name" value="DrrA"/>
</dbReference>
<dbReference type="Pfam" id="PF00005">
    <property type="entry name" value="ABC_tran"/>
    <property type="match status" value="1"/>
</dbReference>
<keyword evidence="13" id="KW-1185">Reference proteome</keyword>
<evidence type="ECO:0000256" key="5">
    <source>
        <dbReference type="ARBA" id="ARBA00022840"/>
    </source>
</evidence>
<evidence type="ECO:0000313" key="12">
    <source>
        <dbReference type="EMBL" id="GAA3510257.1"/>
    </source>
</evidence>
<feature type="region of interest" description="Disordered" evidence="10">
    <location>
        <begin position="357"/>
        <end position="385"/>
    </location>
</feature>
<comment type="caution">
    <text evidence="12">The sequence shown here is derived from an EMBL/GenBank/DDBJ whole genome shotgun (WGS) entry which is preliminary data.</text>
</comment>
<keyword evidence="3" id="KW-1003">Cell membrane</keyword>
<dbReference type="InterPro" id="IPR027417">
    <property type="entry name" value="P-loop_NTPase"/>
</dbReference>
<evidence type="ECO:0000256" key="2">
    <source>
        <dbReference type="ARBA" id="ARBA00022448"/>
    </source>
</evidence>
<dbReference type="SUPFAM" id="SSF52540">
    <property type="entry name" value="P-loop containing nucleoside triphosphate hydrolases"/>
    <property type="match status" value="1"/>
</dbReference>
<evidence type="ECO:0000256" key="8">
    <source>
        <dbReference type="ARBA" id="ARBA00023251"/>
    </source>
</evidence>
<evidence type="ECO:0000256" key="9">
    <source>
        <dbReference type="ARBA" id="ARBA00049985"/>
    </source>
</evidence>
<evidence type="ECO:0000313" key="13">
    <source>
        <dbReference type="Proteomes" id="UP001499841"/>
    </source>
</evidence>
<reference evidence="13" key="1">
    <citation type="journal article" date="2019" name="Int. J. Syst. Evol. Microbiol.">
        <title>The Global Catalogue of Microorganisms (GCM) 10K type strain sequencing project: providing services to taxonomists for standard genome sequencing and annotation.</title>
        <authorList>
            <consortium name="The Broad Institute Genomics Platform"/>
            <consortium name="The Broad Institute Genome Sequencing Center for Infectious Disease"/>
            <person name="Wu L."/>
            <person name="Ma J."/>
        </authorList>
    </citation>
    <scope>NUCLEOTIDE SEQUENCE [LARGE SCALE GENOMIC DNA]</scope>
    <source>
        <strain evidence="13">JCM 17459</strain>
    </source>
</reference>
<comment type="similarity">
    <text evidence="9">Belongs to the ABC transporter superfamily. Drug exporter-1 (DrugE1) (TC 3.A.1.105) family.</text>
</comment>
<gene>
    <name evidence="12" type="ORF">GCM10022262_37740</name>
</gene>
<comment type="subcellular location">
    <subcellularLocation>
        <location evidence="1">Cell membrane</location>
        <topology evidence="1">Peripheral membrane protein</topology>
        <orientation evidence="1">Cytoplasmic side</orientation>
    </subcellularLocation>
</comment>
<dbReference type="EMBL" id="BAABBA010000028">
    <property type="protein sequence ID" value="GAA3510257.1"/>
    <property type="molecule type" value="Genomic_DNA"/>
</dbReference>
<dbReference type="SMART" id="SM00382">
    <property type="entry name" value="AAA"/>
    <property type="match status" value="1"/>
</dbReference>
<evidence type="ECO:0000259" key="11">
    <source>
        <dbReference type="PROSITE" id="PS50893"/>
    </source>
</evidence>
<keyword evidence="4" id="KW-0547">Nucleotide-binding</keyword>
<dbReference type="InterPro" id="IPR003593">
    <property type="entry name" value="AAA+_ATPase"/>
</dbReference>
<dbReference type="PROSITE" id="PS50893">
    <property type="entry name" value="ABC_TRANSPORTER_2"/>
    <property type="match status" value="1"/>
</dbReference>
<feature type="compositionally biased region" description="Low complexity" evidence="10">
    <location>
        <begin position="357"/>
        <end position="367"/>
    </location>
</feature>
<evidence type="ECO:0000256" key="3">
    <source>
        <dbReference type="ARBA" id="ARBA00022475"/>
    </source>
</evidence>
<dbReference type="PROSITE" id="PS00211">
    <property type="entry name" value="ABC_TRANSPORTER_1"/>
    <property type="match status" value="1"/>
</dbReference>
<keyword evidence="8" id="KW-0046">Antibiotic resistance</keyword>
<dbReference type="NCBIfam" id="TIGR01188">
    <property type="entry name" value="drrA"/>
    <property type="match status" value="1"/>
</dbReference>
<dbReference type="GO" id="GO:0005524">
    <property type="term" value="F:ATP binding"/>
    <property type="evidence" value="ECO:0007669"/>
    <property type="project" value="UniProtKB-KW"/>
</dbReference>
<feature type="domain" description="ABC transporter" evidence="11">
    <location>
        <begin position="43"/>
        <end position="273"/>
    </location>
</feature>
<organism evidence="12 13">
    <name type="scientific">Georgenia daeguensis</name>
    <dbReference type="NCBI Taxonomy" id="908355"/>
    <lineage>
        <taxon>Bacteria</taxon>
        <taxon>Bacillati</taxon>
        <taxon>Actinomycetota</taxon>
        <taxon>Actinomycetes</taxon>
        <taxon>Micrococcales</taxon>
        <taxon>Bogoriellaceae</taxon>
        <taxon>Georgenia</taxon>
    </lineage>
</organism>
<proteinExistence type="inferred from homology"/>
<keyword evidence="2" id="KW-0813">Transport</keyword>
<evidence type="ECO:0000256" key="10">
    <source>
        <dbReference type="SAM" id="MobiDB-lite"/>
    </source>
</evidence>